<gene>
    <name evidence="2" type="ORF">JO379_000300</name>
</gene>
<organism evidence="2 3">
    <name type="scientific">Streptomyces syringium</name>
    <dbReference type="NCBI Taxonomy" id="76729"/>
    <lineage>
        <taxon>Bacteria</taxon>
        <taxon>Bacillati</taxon>
        <taxon>Actinomycetota</taxon>
        <taxon>Actinomycetes</taxon>
        <taxon>Kitasatosporales</taxon>
        <taxon>Streptomycetaceae</taxon>
        <taxon>Streptomyces</taxon>
    </lineage>
</organism>
<proteinExistence type="predicted"/>
<keyword evidence="3" id="KW-1185">Reference proteome</keyword>
<comment type="caution">
    <text evidence="2">The sequence shown here is derived from an EMBL/GenBank/DDBJ whole genome shotgun (WGS) entry which is preliminary data.</text>
</comment>
<reference evidence="2 3" key="1">
    <citation type="submission" date="2021-03" db="EMBL/GenBank/DDBJ databases">
        <title>Sequencing the genomes of 1000 actinobacteria strains.</title>
        <authorList>
            <person name="Klenk H.-P."/>
        </authorList>
    </citation>
    <scope>NUCLEOTIDE SEQUENCE [LARGE SCALE GENOMIC DNA]</scope>
    <source>
        <strain evidence="2 3">DSM 41480</strain>
    </source>
</reference>
<name>A0ABS4XWE8_9ACTN</name>
<accession>A0ABS4XWE8</accession>
<evidence type="ECO:0000256" key="1">
    <source>
        <dbReference type="SAM" id="MobiDB-lite"/>
    </source>
</evidence>
<dbReference type="Proteomes" id="UP001519291">
    <property type="component" value="Unassembled WGS sequence"/>
</dbReference>
<dbReference type="EMBL" id="JAGIOH010000001">
    <property type="protein sequence ID" value="MBP2400831.1"/>
    <property type="molecule type" value="Genomic_DNA"/>
</dbReference>
<evidence type="ECO:0000313" key="3">
    <source>
        <dbReference type="Proteomes" id="UP001519291"/>
    </source>
</evidence>
<feature type="region of interest" description="Disordered" evidence="1">
    <location>
        <begin position="1"/>
        <end position="44"/>
    </location>
</feature>
<sequence length="44" mass="4901">MLNFLRGPHDRPLRCPLSPPGGLPAKEAPQYHPCITGVKARHDR</sequence>
<evidence type="ECO:0000313" key="2">
    <source>
        <dbReference type="EMBL" id="MBP2400831.1"/>
    </source>
</evidence>
<protein>
    <submittedName>
        <fullName evidence="2">Uncharacterized protein</fullName>
    </submittedName>
</protein>